<dbReference type="EMBL" id="CP020370">
    <property type="protein sequence ID" value="AUB80368.1"/>
    <property type="molecule type" value="Genomic_DNA"/>
</dbReference>
<dbReference type="Pfam" id="PF13546">
    <property type="entry name" value="DDE_5"/>
    <property type="match status" value="1"/>
</dbReference>
<gene>
    <name evidence="3" type="ORF">THSYN_04965</name>
    <name evidence="4" type="ORF">THSYN_07655</name>
    <name evidence="5" type="ORF">THSYN_15550</name>
    <name evidence="6" type="ORF">THSYN_27255</name>
    <name evidence="7" type="ORF">THSYN_29920</name>
</gene>
<dbReference type="KEGG" id="tsy:THSYN_29920"/>
<geneLocation type="plasmid" evidence="7">
    <name>pTs417</name>
</geneLocation>
<evidence type="ECO:0000313" key="7">
    <source>
        <dbReference type="EMBL" id="AUB85143.1"/>
    </source>
</evidence>
<evidence type="ECO:0000313" key="3">
    <source>
        <dbReference type="EMBL" id="AUB80368.1"/>
    </source>
</evidence>
<dbReference type="KEGG" id="tsy:THSYN_07655"/>
<dbReference type="KEGG" id="tsy:THSYN_15550"/>
<dbReference type="EMBL" id="CP020370">
    <property type="protein sequence ID" value="AUB80838.1"/>
    <property type="molecule type" value="Genomic_DNA"/>
</dbReference>
<evidence type="ECO:0000313" key="6">
    <source>
        <dbReference type="EMBL" id="AUB84268.1"/>
    </source>
</evidence>
<evidence type="ECO:0000313" key="8">
    <source>
        <dbReference type="Proteomes" id="UP000232638"/>
    </source>
</evidence>
<keyword evidence="8" id="KW-1185">Reference proteome</keyword>
<name>A0A2K8U5G9_9GAMM</name>
<feature type="transmembrane region" description="Helical" evidence="1">
    <location>
        <begin position="12"/>
        <end position="32"/>
    </location>
</feature>
<dbReference type="InterPro" id="IPR038721">
    <property type="entry name" value="IS701-like_DDE_dom"/>
</dbReference>
<feature type="transmembrane region" description="Helical" evidence="1">
    <location>
        <begin position="91"/>
        <end position="110"/>
    </location>
</feature>
<keyword evidence="7" id="KW-0614">Plasmid</keyword>
<evidence type="ECO:0000259" key="2">
    <source>
        <dbReference type="Pfam" id="PF13546"/>
    </source>
</evidence>
<evidence type="ECO:0000313" key="5">
    <source>
        <dbReference type="EMBL" id="AUB82223.1"/>
    </source>
</evidence>
<dbReference type="AlphaFoldDB" id="A0A2K8U5G9"/>
<dbReference type="KEGG" id="tsy:THSYN_04965"/>
<dbReference type="EMBL" id="CP020370">
    <property type="protein sequence ID" value="AUB82223.1"/>
    <property type="molecule type" value="Genomic_DNA"/>
</dbReference>
<organism evidence="4 8">
    <name type="scientific">Candidatus Thiodictyon syntrophicum</name>
    <dbReference type="NCBI Taxonomy" id="1166950"/>
    <lineage>
        <taxon>Bacteria</taxon>
        <taxon>Pseudomonadati</taxon>
        <taxon>Pseudomonadota</taxon>
        <taxon>Gammaproteobacteria</taxon>
        <taxon>Chromatiales</taxon>
        <taxon>Chromatiaceae</taxon>
        <taxon>Thiodictyon</taxon>
    </lineage>
</organism>
<protein>
    <recommendedName>
        <fullName evidence="2">Transposase IS701-like DDE domain-containing protein</fullName>
    </recommendedName>
</protein>
<dbReference type="Proteomes" id="UP000232638">
    <property type="component" value="Chromosome"/>
</dbReference>
<proteinExistence type="predicted"/>
<dbReference type="SUPFAM" id="SSF53098">
    <property type="entry name" value="Ribonuclease H-like"/>
    <property type="match status" value="1"/>
</dbReference>
<dbReference type="EMBL" id="CP020370">
    <property type="protein sequence ID" value="AUB84268.1"/>
    <property type="molecule type" value="Genomic_DNA"/>
</dbReference>
<geneLocation type="plasmid" evidence="8">
    <name>pts417</name>
</geneLocation>
<feature type="domain" description="Transposase IS701-like DDE" evidence="2">
    <location>
        <begin position="27"/>
        <end position="290"/>
    </location>
</feature>
<dbReference type="KEGG" id="tsy:THSYN_27255"/>
<dbReference type="Proteomes" id="UP000232638">
    <property type="component" value="Plasmid pTs417"/>
</dbReference>
<reference evidence="4 8" key="1">
    <citation type="submission" date="2017-03" db="EMBL/GenBank/DDBJ databases">
        <title>Complete genome sequence of Candidatus 'Thiodictyon syntrophicum' sp. nov. strain Cad16T, a photolithoautotroph purple sulfur bacterium isolated from an alpine meromictic lake.</title>
        <authorList>
            <person name="Luedin S.M."/>
            <person name="Pothier J.F."/>
            <person name="Danza F."/>
            <person name="Storelli N."/>
            <person name="Wittwer M."/>
            <person name="Tonolla M."/>
        </authorList>
    </citation>
    <scope>NUCLEOTIDE SEQUENCE [LARGE SCALE GENOMIC DNA]</scope>
    <source>
        <strain evidence="4 8">Cad16T</strain>
        <plasmid evidence="8">Plasmid pts417</plasmid>
        <plasmid evidence="7">pTs417</plasmid>
    </source>
</reference>
<dbReference type="EMBL" id="CP020371">
    <property type="protein sequence ID" value="AUB85143.1"/>
    <property type="molecule type" value="Genomic_DNA"/>
</dbReference>
<keyword evidence="1" id="KW-1133">Transmembrane helix</keyword>
<keyword evidence="1" id="KW-0472">Membrane</keyword>
<sequence>MFRGRPRHRTYLLMPHLPASIVPTLLPFAPLFTAPTWRHVQVLLTGTLLAQGPRTVAAALRVMGLGHAPRFERYHRVLSRGRWSGVQGSQILLGLLIALLPPGWPLLIVVDETLERRKGARIAAKGMYRDAVRSSKSRVVTCLGLQWICMALIVPLPWSRRPWALPFLTLLAPSQRANVAAGKAHRTVIDWTLVMVRLVARGLTRRRWVLVGDGSYSCVRLGWECLSAQAALISRLRLDARLFGPPAPVPPGRRGPKPKKGPPLAKLATRLEEARTHGTETTVQWYRGETKTLRLLSGVCLWHTPGWPPLPIRWVLVVDPADPLAAEAFFTTDLTVPSVRVIEWFVLRWSIEVTFAEVRRHLGVETQRQWAAKAIARTTPALLALFSIVCLMVHRLREHWASLPRSTAWYFKPQATFSDCLALVRRTIWAEGNYVNSLADQDQVVISRPAWERVLAQLAATA</sequence>
<keyword evidence="1" id="KW-0812">Transmembrane</keyword>
<feature type="transmembrane region" description="Helical" evidence="1">
    <location>
        <begin position="139"/>
        <end position="158"/>
    </location>
</feature>
<accession>A0A2K8U5G9</accession>
<evidence type="ECO:0000256" key="1">
    <source>
        <dbReference type="SAM" id="Phobius"/>
    </source>
</evidence>
<dbReference type="InterPro" id="IPR012337">
    <property type="entry name" value="RNaseH-like_sf"/>
</dbReference>
<evidence type="ECO:0000313" key="4">
    <source>
        <dbReference type="EMBL" id="AUB80838.1"/>
    </source>
</evidence>